<dbReference type="Pfam" id="PF13520">
    <property type="entry name" value="AA_permease_2"/>
    <property type="match status" value="1"/>
</dbReference>
<feature type="transmembrane region" description="Helical" evidence="20">
    <location>
        <begin position="59"/>
        <end position="78"/>
    </location>
</feature>
<keyword evidence="6 20" id="KW-0812">Transmembrane</keyword>
<keyword evidence="10" id="KW-1015">Disulfide bond</keyword>
<dbReference type="Proteomes" id="UP001295444">
    <property type="component" value="Chromosome 06"/>
</dbReference>
<evidence type="ECO:0000313" key="22">
    <source>
        <dbReference type="Proteomes" id="UP001295444"/>
    </source>
</evidence>
<dbReference type="InterPro" id="IPR002293">
    <property type="entry name" value="AA/rel_permease1"/>
</dbReference>
<proteinExistence type="inferred from homology"/>
<feature type="transmembrane region" description="Helical" evidence="20">
    <location>
        <begin position="579"/>
        <end position="599"/>
    </location>
</feature>
<feature type="transmembrane region" description="Helical" evidence="20">
    <location>
        <begin position="29"/>
        <end position="47"/>
    </location>
</feature>
<evidence type="ECO:0000256" key="13">
    <source>
        <dbReference type="ARBA" id="ARBA00051652"/>
    </source>
</evidence>
<evidence type="ECO:0000256" key="17">
    <source>
        <dbReference type="ARBA" id="ARBA00078584"/>
    </source>
</evidence>
<feature type="transmembrane region" description="Helical" evidence="20">
    <location>
        <begin position="394"/>
        <end position="415"/>
    </location>
</feature>
<keyword evidence="3" id="KW-0813">Transport</keyword>
<evidence type="ECO:0000256" key="1">
    <source>
        <dbReference type="ARBA" id="ARBA00004475"/>
    </source>
</evidence>
<comment type="similarity">
    <text evidence="2">Belongs to the amino acid-polyamine-organocation (APC) superfamily. L-type amino acid transporter (LAT) (TC 2.A.3.8) family.</text>
</comment>
<feature type="transmembrane region" description="Helical" evidence="20">
    <location>
        <begin position="708"/>
        <end position="727"/>
    </location>
</feature>
<comment type="catalytic activity">
    <reaction evidence="12">
        <text>L-cystine(out) + L-glutamate(in) = L-cystine(in) + L-glutamate(out)</text>
        <dbReference type="Rhea" id="RHEA:70995"/>
        <dbReference type="ChEBI" id="CHEBI:29985"/>
        <dbReference type="ChEBI" id="CHEBI:35491"/>
    </reaction>
</comment>
<dbReference type="Gene3D" id="1.20.1740.10">
    <property type="entry name" value="Amino acid/polyamine transporter I"/>
    <property type="match status" value="2"/>
</dbReference>
<reference evidence="21" key="1">
    <citation type="submission" date="2022-03" db="EMBL/GenBank/DDBJ databases">
        <authorList>
            <person name="Alioto T."/>
            <person name="Alioto T."/>
            <person name="Gomez Garrido J."/>
        </authorList>
    </citation>
    <scope>NUCLEOTIDE SEQUENCE</scope>
</reference>
<evidence type="ECO:0000256" key="5">
    <source>
        <dbReference type="ARBA" id="ARBA00022553"/>
    </source>
</evidence>
<dbReference type="GO" id="GO:0043067">
    <property type="term" value="P:regulation of programmed cell death"/>
    <property type="evidence" value="ECO:0007669"/>
    <property type="project" value="UniProtKB-ARBA"/>
</dbReference>
<dbReference type="EMBL" id="OW240917">
    <property type="protein sequence ID" value="CAH2300996.1"/>
    <property type="molecule type" value="Genomic_DNA"/>
</dbReference>
<evidence type="ECO:0000256" key="15">
    <source>
        <dbReference type="ARBA" id="ARBA00065438"/>
    </source>
</evidence>
<name>A0AAD1WB80_PELCU</name>
<evidence type="ECO:0000256" key="3">
    <source>
        <dbReference type="ARBA" id="ARBA00022448"/>
    </source>
</evidence>
<feature type="transmembrane region" description="Helical" evidence="20">
    <location>
        <begin position="112"/>
        <end position="132"/>
    </location>
</feature>
<dbReference type="GO" id="GO:0015813">
    <property type="term" value="P:L-glutamate transmembrane transport"/>
    <property type="evidence" value="ECO:0007669"/>
    <property type="project" value="UniProtKB-ARBA"/>
</dbReference>
<keyword evidence="5" id="KW-0597">Phosphoprotein</keyword>
<keyword evidence="9 20" id="KW-0472">Membrane</keyword>
<comment type="catalytic activity">
    <reaction evidence="14">
        <text>an L-alpha-amino acid(in) + L-kynurenine(out) = an L-alpha-amino acid(out) + L-kynurenine(in)</text>
        <dbReference type="Rhea" id="RHEA:71191"/>
        <dbReference type="ChEBI" id="CHEBI:57959"/>
        <dbReference type="ChEBI" id="CHEBI:59869"/>
    </reaction>
</comment>
<feature type="transmembrane region" description="Helical" evidence="20">
    <location>
        <begin position="611"/>
        <end position="634"/>
    </location>
</feature>
<evidence type="ECO:0000256" key="7">
    <source>
        <dbReference type="ARBA" id="ARBA00022970"/>
    </source>
</evidence>
<keyword evidence="22" id="KW-1185">Reference proteome</keyword>
<feature type="transmembrane region" description="Helical" evidence="20">
    <location>
        <begin position="795"/>
        <end position="815"/>
    </location>
</feature>
<feature type="transmembrane region" description="Helical" evidence="20">
    <location>
        <begin position="537"/>
        <end position="559"/>
    </location>
</feature>
<dbReference type="AlphaFoldDB" id="A0AAD1WB80"/>
<accession>A0AAD1WB80</accession>
<evidence type="ECO:0000256" key="9">
    <source>
        <dbReference type="ARBA" id="ARBA00023136"/>
    </source>
</evidence>
<comment type="catalytic activity">
    <reaction evidence="13">
        <text>N-acetyl-L-cysteine(out) + L-glutamate(in) = N-acetyl-L-cysteine(in) + L-glutamate(out)</text>
        <dbReference type="Rhea" id="RHEA:74567"/>
        <dbReference type="ChEBI" id="CHEBI:29985"/>
        <dbReference type="ChEBI" id="CHEBI:78236"/>
    </reaction>
</comment>
<evidence type="ECO:0000256" key="4">
    <source>
        <dbReference type="ARBA" id="ARBA00022475"/>
    </source>
</evidence>
<protein>
    <recommendedName>
        <fullName evidence="16">Cystine/glutamate transporter</fullName>
    </recommendedName>
    <alternativeName>
        <fullName evidence="18">Amino acid transport system xc-</fullName>
    </alternativeName>
    <alternativeName>
        <fullName evidence="19">Solute carrier family 7 member 11</fullName>
    </alternativeName>
    <alternativeName>
        <fullName evidence="17">xCT</fullName>
    </alternativeName>
</protein>
<evidence type="ECO:0000256" key="12">
    <source>
        <dbReference type="ARBA" id="ARBA00050407"/>
    </source>
</evidence>
<feature type="transmembrane region" description="Helical" evidence="20">
    <location>
        <begin position="739"/>
        <end position="757"/>
    </location>
</feature>
<evidence type="ECO:0000313" key="21">
    <source>
        <dbReference type="EMBL" id="CAH2300996.1"/>
    </source>
</evidence>
<keyword evidence="4" id="KW-1003">Cell membrane</keyword>
<evidence type="ECO:0000256" key="10">
    <source>
        <dbReference type="ARBA" id="ARBA00023157"/>
    </source>
</evidence>
<gene>
    <name evidence="21" type="ORF">PECUL_23A026502</name>
</gene>
<evidence type="ECO:0000256" key="16">
    <source>
        <dbReference type="ARBA" id="ARBA00071314"/>
    </source>
</evidence>
<comment type="subcellular location">
    <subcellularLocation>
        <location evidence="1">Cell projection</location>
        <location evidence="1">Microvillus membrane</location>
        <topology evidence="1">Multi-pass membrane protein</topology>
    </subcellularLocation>
</comment>
<evidence type="ECO:0000256" key="11">
    <source>
        <dbReference type="ARBA" id="ARBA00023273"/>
    </source>
</evidence>
<organism evidence="21 22">
    <name type="scientific">Pelobates cultripes</name>
    <name type="common">Western spadefoot toad</name>
    <dbReference type="NCBI Taxonomy" id="61616"/>
    <lineage>
        <taxon>Eukaryota</taxon>
        <taxon>Metazoa</taxon>
        <taxon>Chordata</taxon>
        <taxon>Craniata</taxon>
        <taxon>Vertebrata</taxon>
        <taxon>Euteleostomi</taxon>
        <taxon>Amphibia</taxon>
        <taxon>Batrachia</taxon>
        <taxon>Anura</taxon>
        <taxon>Pelobatoidea</taxon>
        <taxon>Pelobatidae</taxon>
        <taxon>Pelobates</taxon>
    </lineage>
</organism>
<comment type="subunit">
    <text evidence="15">Disulfide-linked heterodimer with the amino acid transport protein SLC3A2/4F2hc; this interaction mediates cell membrane localization.</text>
</comment>
<evidence type="ECO:0000256" key="14">
    <source>
        <dbReference type="ARBA" id="ARBA00051885"/>
    </source>
</evidence>
<keyword evidence="7" id="KW-0029">Amino-acid transport</keyword>
<feature type="transmembrane region" description="Helical" evidence="20">
    <location>
        <begin position="769"/>
        <end position="789"/>
    </location>
</feature>
<dbReference type="GO" id="GO:0015179">
    <property type="term" value="F:L-amino acid transmembrane transporter activity"/>
    <property type="evidence" value="ECO:0007669"/>
    <property type="project" value="TreeGrafter"/>
</dbReference>
<feature type="transmembrane region" description="Helical" evidence="20">
    <location>
        <begin position="477"/>
        <end position="496"/>
    </location>
</feature>
<dbReference type="InterPro" id="IPR050598">
    <property type="entry name" value="AminoAcid_Transporter"/>
</dbReference>
<evidence type="ECO:0000256" key="18">
    <source>
        <dbReference type="ARBA" id="ARBA00079117"/>
    </source>
</evidence>
<evidence type="ECO:0000256" key="20">
    <source>
        <dbReference type="SAM" id="Phobius"/>
    </source>
</evidence>
<dbReference type="GO" id="GO:0015811">
    <property type="term" value="P:L-cystine transport"/>
    <property type="evidence" value="ECO:0007669"/>
    <property type="project" value="UniProtKB-ARBA"/>
</dbReference>
<feature type="transmembrane region" description="Helical" evidence="20">
    <location>
        <begin position="152"/>
        <end position="172"/>
    </location>
</feature>
<feature type="transmembrane region" description="Helical" evidence="20">
    <location>
        <begin position="178"/>
        <end position="203"/>
    </location>
</feature>
<dbReference type="GO" id="GO:0031528">
    <property type="term" value="C:microvillus membrane"/>
    <property type="evidence" value="ECO:0007669"/>
    <property type="project" value="UniProtKB-SubCell"/>
</dbReference>
<dbReference type="PANTHER" id="PTHR11785:SF323">
    <property type="entry name" value="CYSTINE_GLUTAMATE TRANSPORTER"/>
    <property type="match status" value="1"/>
</dbReference>
<evidence type="ECO:0000256" key="6">
    <source>
        <dbReference type="ARBA" id="ARBA00022692"/>
    </source>
</evidence>
<feature type="transmembrane region" description="Helical" evidence="20">
    <location>
        <begin position="662"/>
        <end position="688"/>
    </location>
</feature>
<dbReference type="FunFam" id="1.20.1740.10:FF:000027">
    <property type="entry name" value="cystine/glutamate transporter isoform X1"/>
    <property type="match status" value="1"/>
</dbReference>
<dbReference type="PANTHER" id="PTHR11785">
    <property type="entry name" value="AMINO ACID TRANSPORTER"/>
    <property type="match status" value="1"/>
</dbReference>
<sequence length="848" mass="94229">MESRGILNPTDSKSTKKREKVELKKKVTLLRGISIIIGTIIGAGIFIAPKGILQNTGSVGMSLIVWTACGILSLLGLINNVKFSPQTRRNVMCYELCILQKHKPLNKSTLVVHWWIFMPFGIQVYASIIAFIKDPIQCVHWPASIHCHFSPLLGVLLSVLVTGILALSFGLVPQCCHIHYLPFCSYTILSVLLVLILMARFLIIGDPKGCRGFLNQSKFVFNYAEFVAAFRRTFDPPGRQFRTHAAETRKQRRLKDDILIYSKNIKEHHRHLPQRRILSLVHDSKMAGHPGLLMPLPIPEMPWSKLATIFIREVCQVLTILILQWINPTLVSLEVGSSICWIGRGVVLADPVLPALGAVLEGGCSYTILSVLLKRTTEYREKVELKKKVTLLRGISIIIGTIIGAGIFIAPKGILQNTGSVGMSLIVWTACGILSLLGALSYAELGTCIKKSGGHYTYILEAFGPLPAFVRVWVELLVIRPAATAVISLAFGRYILEPFFIQCEIPDLAIKLVTAVGITVVMVLNSTSVSWSARIQIFLTFCKLIAILIIIVPGVMQLIKGETQNFKDAFIGKDVSVMGLPLAFYSGMYAYAGWFYLNFVTEEVENPEKNIPLAICISMAIVTVGYVLTNVAYYTTITAEELILSNAVAVTYAERLLGNFSLAVPIFVALSCFGSMNGGIFAVSRMFYVASREGHLPEILSMIHVHKYTPLPAVIVLYPLTMVMLFTGDIYSLLNFLSFARWLFIGLAVVGLIYLRYKRPEMHRPFKVPIFIPALFSFTCLFMVALSLYSDPINTGIGFAITLTGVPAYYLFIVWDKKPKWFRTISGERTTRILQTLLEVVPAEQDSS</sequence>
<evidence type="ECO:0000256" key="2">
    <source>
        <dbReference type="ARBA" id="ARBA00007040"/>
    </source>
</evidence>
<keyword evidence="8 20" id="KW-1133">Transmembrane helix</keyword>
<evidence type="ECO:0000256" key="19">
    <source>
        <dbReference type="ARBA" id="ARBA00080978"/>
    </source>
</evidence>
<feature type="transmembrane region" description="Helical" evidence="20">
    <location>
        <begin position="421"/>
        <end position="443"/>
    </location>
</feature>
<evidence type="ECO:0000256" key="8">
    <source>
        <dbReference type="ARBA" id="ARBA00022989"/>
    </source>
</evidence>
<keyword evidence="11" id="KW-0966">Cell projection</keyword>
<feature type="transmembrane region" description="Helical" evidence="20">
    <location>
        <begin position="508"/>
        <end position="525"/>
    </location>
</feature>
<feature type="transmembrane region" description="Helical" evidence="20">
    <location>
        <begin position="352"/>
        <end position="373"/>
    </location>
</feature>